<feature type="transmembrane region" description="Helical" evidence="1">
    <location>
        <begin position="7"/>
        <end position="25"/>
    </location>
</feature>
<proteinExistence type="predicted"/>
<dbReference type="STRING" id="426128.SAMN05660297_01582"/>
<keyword evidence="4" id="KW-1185">Reference proteome</keyword>
<name>A0A1I0CDA3_9FIRM</name>
<reference evidence="3 4" key="1">
    <citation type="submission" date="2016-10" db="EMBL/GenBank/DDBJ databases">
        <authorList>
            <person name="de Groot N.N."/>
        </authorList>
    </citation>
    <scope>NUCLEOTIDE SEQUENCE [LARGE SCALE GENOMIC DNA]</scope>
    <source>
        <strain evidence="3 4">DSM 18979</strain>
    </source>
</reference>
<sequence length="125" mass="13818">MKIILKILGVVVVLVIIMIIAIISMTKSWVNPDDNFAEINLESIEDGFYQGEYDVTPLKAIVTVHIENNKIIDIIIDEHEHGRGSKGEEIVAEIINKQSLQVDAITGATHSSNAIRKAIEDALNK</sequence>
<keyword evidence="1" id="KW-0812">Transmembrane</keyword>
<dbReference type="SMART" id="SM00900">
    <property type="entry name" value="FMN_bind"/>
    <property type="match status" value="1"/>
</dbReference>
<dbReference type="OrthoDB" id="307864at2"/>
<dbReference type="Proteomes" id="UP000199568">
    <property type="component" value="Unassembled WGS sequence"/>
</dbReference>
<dbReference type="AlphaFoldDB" id="A0A1I0CDA3"/>
<keyword evidence="1" id="KW-1133">Transmembrane helix</keyword>
<dbReference type="InterPro" id="IPR007329">
    <property type="entry name" value="FMN-bd"/>
</dbReference>
<gene>
    <name evidence="3" type="ORF">SAMN05660297_01582</name>
</gene>
<evidence type="ECO:0000256" key="1">
    <source>
        <dbReference type="SAM" id="Phobius"/>
    </source>
</evidence>
<organism evidence="3 4">
    <name type="scientific">Natronincola peptidivorans</name>
    <dbReference type="NCBI Taxonomy" id="426128"/>
    <lineage>
        <taxon>Bacteria</taxon>
        <taxon>Bacillati</taxon>
        <taxon>Bacillota</taxon>
        <taxon>Clostridia</taxon>
        <taxon>Peptostreptococcales</taxon>
        <taxon>Natronincolaceae</taxon>
        <taxon>Natronincola</taxon>
    </lineage>
</organism>
<protein>
    <submittedName>
        <fullName evidence="3">Uncharacterized protein, contains FMN-binding domain</fullName>
    </submittedName>
</protein>
<dbReference type="GO" id="GO:0016020">
    <property type="term" value="C:membrane"/>
    <property type="evidence" value="ECO:0007669"/>
    <property type="project" value="InterPro"/>
</dbReference>
<dbReference type="Gene3D" id="3.90.1010.20">
    <property type="match status" value="1"/>
</dbReference>
<evidence type="ECO:0000313" key="3">
    <source>
        <dbReference type="EMBL" id="SET16991.1"/>
    </source>
</evidence>
<keyword evidence="1" id="KW-0472">Membrane</keyword>
<evidence type="ECO:0000313" key="4">
    <source>
        <dbReference type="Proteomes" id="UP000199568"/>
    </source>
</evidence>
<dbReference type="Pfam" id="PF04205">
    <property type="entry name" value="FMN_bind"/>
    <property type="match status" value="1"/>
</dbReference>
<dbReference type="GO" id="GO:0010181">
    <property type="term" value="F:FMN binding"/>
    <property type="evidence" value="ECO:0007669"/>
    <property type="project" value="InterPro"/>
</dbReference>
<dbReference type="RefSeq" id="WP_090441885.1">
    <property type="nucleotide sequence ID" value="NZ_FOHU01000005.1"/>
</dbReference>
<dbReference type="EMBL" id="FOHU01000005">
    <property type="protein sequence ID" value="SET16991.1"/>
    <property type="molecule type" value="Genomic_DNA"/>
</dbReference>
<feature type="domain" description="FMN-binding" evidence="2">
    <location>
        <begin position="52"/>
        <end position="124"/>
    </location>
</feature>
<evidence type="ECO:0000259" key="2">
    <source>
        <dbReference type="SMART" id="SM00900"/>
    </source>
</evidence>
<accession>A0A1I0CDA3</accession>